<evidence type="ECO:0000313" key="2">
    <source>
        <dbReference type="Proteomes" id="UP000559808"/>
    </source>
</evidence>
<proteinExistence type="predicted"/>
<evidence type="ECO:0000313" key="1">
    <source>
        <dbReference type="EMBL" id="EAI3914764.1"/>
    </source>
</evidence>
<name>A0A7U7W774_CAMLA</name>
<dbReference type="Pfam" id="PF01041">
    <property type="entry name" value="DegT_DnrJ_EryC1"/>
    <property type="match status" value="1"/>
</dbReference>
<organism evidence="1 2">
    <name type="scientific">Campylobacter lari</name>
    <dbReference type="NCBI Taxonomy" id="201"/>
    <lineage>
        <taxon>Bacteria</taxon>
        <taxon>Pseudomonadati</taxon>
        <taxon>Campylobacterota</taxon>
        <taxon>Epsilonproteobacteria</taxon>
        <taxon>Campylobacterales</taxon>
        <taxon>Campylobacteraceae</taxon>
        <taxon>Campylobacter</taxon>
    </lineage>
</organism>
<protein>
    <submittedName>
        <fullName evidence="1">Uncharacterized protein</fullName>
    </submittedName>
</protein>
<dbReference type="SUPFAM" id="SSF53383">
    <property type="entry name" value="PLP-dependent transferases"/>
    <property type="match status" value="1"/>
</dbReference>
<dbReference type="InterPro" id="IPR015422">
    <property type="entry name" value="PyrdxlP-dep_Trfase_small"/>
</dbReference>
<dbReference type="InterPro" id="IPR015424">
    <property type="entry name" value="PyrdxlP-dep_Trfase"/>
</dbReference>
<dbReference type="InterPro" id="IPR000653">
    <property type="entry name" value="DegT/StrS_aminotransferase"/>
</dbReference>
<dbReference type="EMBL" id="AABOWU010000016">
    <property type="protein sequence ID" value="EAI3914764.1"/>
    <property type="molecule type" value="Genomic_DNA"/>
</dbReference>
<sequence>MNDLSKLRCINNTLASPILDDLDYNLQEYRKEFYNLDKSNDNYFTKFQELLLKYTKFYKVEQYNFILYKKLEQLEHICKNRIKKMQIYKQEMIHDLIIHPKLSHNSIAWRYTFRFLGDREKLLVNLRKNNIDCSSWYIGCNKIFKKKALKNSIILENQIVNLWLDEKTSMEKIQDNIKKILYTIHNLSLKDKK</sequence>
<comment type="caution">
    <text evidence="1">The sequence shown here is derived from an EMBL/GenBank/DDBJ whole genome shotgun (WGS) entry which is preliminary data.</text>
</comment>
<gene>
    <name evidence="1" type="ORF">YZ34_07060</name>
</gene>
<dbReference type="Proteomes" id="UP000559808">
    <property type="component" value="Unassembled WGS sequence"/>
</dbReference>
<dbReference type="AlphaFoldDB" id="A0A7U7W774"/>
<accession>A0A7U7W774</accession>
<dbReference type="Gene3D" id="3.90.1150.10">
    <property type="entry name" value="Aspartate Aminotransferase, domain 1"/>
    <property type="match status" value="1"/>
</dbReference>
<reference evidence="1 2" key="1">
    <citation type="submission" date="2018-05" db="EMBL/GenBank/DDBJ databases">
        <authorList>
            <consortium name="PulseNet: The National Subtyping Network for Foodborne Disease Surveillance"/>
            <person name="Tarr C.L."/>
            <person name="Trees E."/>
            <person name="Katz L.S."/>
            <person name="Carleton-Romer H.A."/>
            <person name="Stroika S."/>
            <person name="Kucerova Z."/>
            <person name="Roache K.F."/>
            <person name="Sabol A.L."/>
            <person name="Besser J."/>
            <person name="Gerner-Smidt P."/>
        </authorList>
    </citation>
    <scope>NUCLEOTIDE SEQUENCE [LARGE SCALE GENOMIC DNA]</scope>
    <source>
        <strain evidence="1 2">D6489</strain>
    </source>
</reference>